<dbReference type="PROSITE" id="PS51462">
    <property type="entry name" value="NUDIX"/>
    <property type="match status" value="3"/>
</dbReference>
<comment type="caution">
    <text evidence="6">The sequence shown here is derived from an EMBL/GenBank/DDBJ whole genome shotgun (WGS) entry which is preliminary data.</text>
</comment>
<dbReference type="Proteomes" id="UP000641932">
    <property type="component" value="Unassembled WGS sequence"/>
</dbReference>
<evidence type="ECO:0000313" key="7">
    <source>
        <dbReference type="Proteomes" id="UP000641932"/>
    </source>
</evidence>
<dbReference type="InterPro" id="IPR000086">
    <property type="entry name" value="NUDIX_hydrolase_dom"/>
</dbReference>
<evidence type="ECO:0000256" key="2">
    <source>
        <dbReference type="ARBA" id="ARBA00022801"/>
    </source>
</evidence>
<organism evidence="6 7">
    <name type="scientific">Wenjunlia tyrosinilytica</name>
    <dbReference type="NCBI Taxonomy" id="1544741"/>
    <lineage>
        <taxon>Bacteria</taxon>
        <taxon>Bacillati</taxon>
        <taxon>Actinomycetota</taxon>
        <taxon>Actinomycetes</taxon>
        <taxon>Kitasatosporales</taxon>
        <taxon>Streptomycetaceae</taxon>
        <taxon>Wenjunlia</taxon>
    </lineage>
</organism>
<feature type="domain" description="Nudix hydrolase" evidence="5">
    <location>
        <begin position="185"/>
        <end position="318"/>
    </location>
</feature>
<sequence>MSDFAADGRPVTGRDMDNDLTDRLARHPAPLAAVDALIHDERGRVLLVDPVYKEGWDLPGGMLEDEEIVEGLRREVLEELGLHITVGRLLCVDNLPRRAHGRSLIAFVYAARTREPVTAAEWVLREDELRDAAFFPPQEALELLPPGLRRRVRAALDAERGAHTAHLLDGRSPVAEPPDHYATLPAPMAAATALITDEQGRVLVLKTSYKENLELPGGMVLADESPQQGAAREISEELGLDDVPVGRLLAVDSAPAGRRARALDVHVFSVGPLTSEQIQGIHFPDGEIVAAHWMPPKEAVDCLPERLGLRVVAALGALATGSIAQLTEGVPQIGSPAGVTAARRSELERQRVLSPADYLAVRPKALAAACVLFTDADGRVLVVQPTYLRGDGWLLPGGAVDSDLAETPRQAARREVREELGLEAEPVGRLLAVDWLTGPPHLAEVVHVYDGGTLSAEQIAAIRLPPHELAQWRLVEPQGLEGLLYERLVPRVLSCLDVRAAGAGAVELHNGWPVN</sequence>
<dbReference type="AlphaFoldDB" id="A0A918DXV5"/>
<dbReference type="Gene3D" id="3.90.79.10">
    <property type="entry name" value="Nucleoside Triphosphate Pyrophosphohydrolase"/>
    <property type="match status" value="3"/>
</dbReference>
<dbReference type="PROSITE" id="PS00893">
    <property type="entry name" value="NUDIX_BOX"/>
    <property type="match status" value="2"/>
</dbReference>
<name>A0A918DXV5_9ACTN</name>
<dbReference type="SUPFAM" id="SSF55811">
    <property type="entry name" value="Nudix"/>
    <property type="match status" value="3"/>
</dbReference>
<dbReference type="RefSeq" id="WP_308425148.1">
    <property type="nucleotide sequence ID" value="NZ_BMMS01000014.1"/>
</dbReference>
<reference evidence="6" key="2">
    <citation type="submission" date="2020-09" db="EMBL/GenBank/DDBJ databases">
        <authorList>
            <person name="Sun Q."/>
            <person name="Zhou Y."/>
        </authorList>
    </citation>
    <scope>NUCLEOTIDE SEQUENCE</scope>
    <source>
        <strain evidence="6">CGMCC 4.7201</strain>
    </source>
</reference>
<reference evidence="6" key="1">
    <citation type="journal article" date="2014" name="Int. J. Syst. Evol. Microbiol.">
        <title>Complete genome sequence of Corynebacterium casei LMG S-19264T (=DSM 44701T), isolated from a smear-ripened cheese.</title>
        <authorList>
            <consortium name="US DOE Joint Genome Institute (JGI-PGF)"/>
            <person name="Walter F."/>
            <person name="Albersmeier A."/>
            <person name="Kalinowski J."/>
            <person name="Ruckert C."/>
        </authorList>
    </citation>
    <scope>NUCLEOTIDE SEQUENCE</scope>
    <source>
        <strain evidence="6">CGMCC 4.7201</strain>
    </source>
</reference>
<protein>
    <recommendedName>
        <fullName evidence="5">Nudix hydrolase domain-containing protein</fullName>
    </recommendedName>
</protein>
<evidence type="ECO:0000256" key="3">
    <source>
        <dbReference type="ARBA" id="ARBA00022842"/>
    </source>
</evidence>
<evidence type="ECO:0000313" key="6">
    <source>
        <dbReference type="EMBL" id="GGO90087.1"/>
    </source>
</evidence>
<dbReference type="Pfam" id="PF00293">
    <property type="entry name" value="NUDIX"/>
    <property type="match status" value="3"/>
</dbReference>
<feature type="domain" description="Nudix hydrolase" evidence="5">
    <location>
        <begin position="363"/>
        <end position="497"/>
    </location>
</feature>
<dbReference type="CDD" id="cd18876">
    <property type="entry name" value="NUDIX_Hydrolase"/>
    <property type="match status" value="3"/>
</dbReference>
<dbReference type="PANTHER" id="PTHR43046:SF12">
    <property type="entry name" value="GDP-MANNOSE MANNOSYL HYDROLASE"/>
    <property type="match status" value="1"/>
</dbReference>
<dbReference type="PANTHER" id="PTHR43046">
    <property type="entry name" value="GDP-MANNOSE MANNOSYL HYDROLASE"/>
    <property type="match status" value="1"/>
</dbReference>
<proteinExistence type="predicted"/>
<feature type="domain" description="Nudix hydrolase" evidence="5">
    <location>
        <begin position="28"/>
        <end position="157"/>
    </location>
</feature>
<evidence type="ECO:0000256" key="4">
    <source>
        <dbReference type="SAM" id="MobiDB-lite"/>
    </source>
</evidence>
<feature type="region of interest" description="Disordered" evidence="4">
    <location>
        <begin position="1"/>
        <end position="20"/>
    </location>
</feature>
<comment type="cofactor">
    <cofactor evidence="1">
        <name>Mg(2+)</name>
        <dbReference type="ChEBI" id="CHEBI:18420"/>
    </cofactor>
</comment>
<dbReference type="EMBL" id="BMMS01000014">
    <property type="protein sequence ID" value="GGO90087.1"/>
    <property type="molecule type" value="Genomic_DNA"/>
</dbReference>
<evidence type="ECO:0000259" key="5">
    <source>
        <dbReference type="PROSITE" id="PS51462"/>
    </source>
</evidence>
<keyword evidence="3" id="KW-0460">Magnesium</keyword>
<evidence type="ECO:0000256" key="1">
    <source>
        <dbReference type="ARBA" id="ARBA00001946"/>
    </source>
</evidence>
<dbReference type="InterPro" id="IPR020084">
    <property type="entry name" value="NUDIX_hydrolase_CS"/>
</dbReference>
<dbReference type="InterPro" id="IPR015797">
    <property type="entry name" value="NUDIX_hydrolase-like_dom_sf"/>
</dbReference>
<keyword evidence="7" id="KW-1185">Reference proteome</keyword>
<accession>A0A918DXV5</accession>
<dbReference type="GO" id="GO:0016787">
    <property type="term" value="F:hydrolase activity"/>
    <property type="evidence" value="ECO:0007669"/>
    <property type="project" value="UniProtKB-KW"/>
</dbReference>
<keyword evidence="2" id="KW-0378">Hydrolase</keyword>
<gene>
    <name evidence="6" type="ORF">GCM10012280_34800</name>
</gene>